<dbReference type="FunFam" id="3.40.50.920:FF:000001">
    <property type="entry name" value="Pyruvate dehydrogenase E1 beta subunit"/>
    <property type="match status" value="1"/>
</dbReference>
<gene>
    <name evidence="5" type="ORF">ENO47_08040</name>
</gene>
<dbReference type="Pfam" id="PF02780">
    <property type="entry name" value="Transketolase_C"/>
    <property type="match status" value="1"/>
</dbReference>
<reference evidence="5" key="1">
    <citation type="journal article" date="2020" name="mSystems">
        <title>Genome- and Community-Level Interaction Insights into Carbon Utilization and Element Cycling Functions of Hydrothermarchaeota in Hydrothermal Sediment.</title>
        <authorList>
            <person name="Zhou Z."/>
            <person name="Liu Y."/>
            <person name="Xu W."/>
            <person name="Pan J."/>
            <person name="Luo Z.H."/>
            <person name="Li M."/>
        </authorList>
    </citation>
    <scope>NUCLEOTIDE SEQUENCE [LARGE SCALE GENOMIC DNA]</scope>
    <source>
        <strain evidence="5">SpSt-132</strain>
    </source>
</reference>
<feature type="domain" description="Transketolase-like pyrimidine-binding" evidence="4">
    <location>
        <begin position="1"/>
        <end position="176"/>
    </location>
</feature>
<dbReference type="PANTHER" id="PTHR43257">
    <property type="entry name" value="PYRUVATE DEHYDROGENASE E1 COMPONENT BETA SUBUNIT"/>
    <property type="match status" value="1"/>
</dbReference>
<accession>A0A7C2VIE3</accession>
<evidence type="ECO:0000256" key="3">
    <source>
        <dbReference type="ARBA" id="ARBA00023052"/>
    </source>
</evidence>
<sequence>MLYRDALNLALDHAMEHDSRVVILGEDVGFYGGNYKVTDGLYVKYGPKRVIDTPIAENSIVGTAIGMAMMGLRPVAEIMTVNFAMLAMDQFVNQMAKLRYMSGGKIFLPLVVRMPQGVAKQLAAQHSQSLEHMFASIPGLYVFCASDSISAYHGLLYAIRMDDPVVFLEHTLLYGMDFPFEYVKDFDPFRARVLKEGKDITVVSYLKMVHDVLKACQWLEERDGISCEVIDLVSLRPIDFETIYQSVKKTKRLVVVYEAPKSLGLGAEISARVSEELFYFLDAPPLRIAGEEVPIPYNRKLELLAIPTPEKIYSQILSWSKRHGL</sequence>
<keyword evidence="2" id="KW-0560">Oxidoreductase</keyword>
<name>A0A7C2VIE3_9AQUI</name>
<dbReference type="GO" id="GO:0016491">
    <property type="term" value="F:oxidoreductase activity"/>
    <property type="evidence" value="ECO:0007669"/>
    <property type="project" value="UniProtKB-KW"/>
</dbReference>
<dbReference type="InterPro" id="IPR009014">
    <property type="entry name" value="Transketo_C/PFOR_II"/>
</dbReference>
<dbReference type="PANTHER" id="PTHR43257:SF2">
    <property type="entry name" value="PYRUVATE DEHYDROGENASE E1 COMPONENT SUBUNIT BETA"/>
    <property type="match status" value="1"/>
</dbReference>
<dbReference type="NCBIfam" id="NF006667">
    <property type="entry name" value="PRK09212.1"/>
    <property type="match status" value="1"/>
</dbReference>
<dbReference type="InterPro" id="IPR005475">
    <property type="entry name" value="Transketolase-like_Pyr-bd"/>
</dbReference>
<protein>
    <submittedName>
        <fullName evidence="5">Alpha-ketoacid dehydrogenase subunit beta</fullName>
    </submittedName>
</protein>
<dbReference type="Pfam" id="PF02779">
    <property type="entry name" value="Transket_pyr"/>
    <property type="match status" value="1"/>
</dbReference>
<dbReference type="SUPFAM" id="SSF52518">
    <property type="entry name" value="Thiamin diphosphate-binding fold (THDP-binding)"/>
    <property type="match status" value="1"/>
</dbReference>
<dbReference type="SUPFAM" id="SSF52922">
    <property type="entry name" value="TK C-terminal domain-like"/>
    <property type="match status" value="1"/>
</dbReference>
<evidence type="ECO:0000256" key="1">
    <source>
        <dbReference type="ARBA" id="ARBA00001964"/>
    </source>
</evidence>
<evidence type="ECO:0000256" key="2">
    <source>
        <dbReference type="ARBA" id="ARBA00023002"/>
    </source>
</evidence>
<dbReference type="InterPro" id="IPR029061">
    <property type="entry name" value="THDP-binding"/>
</dbReference>
<dbReference type="SMART" id="SM00861">
    <property type="entry name" value="Transket_pyr"/>
    <property type="match status" value="1"/>
</dbReference>
<dbReference type="AlphaFoldDB" id="A0A7C2VIE3"/>
<keyword evidence="3" id="KW-0786">Thiamine pyrophosphate</keyword>
<comment type="caution">
    <text evidence="5">The sequence shown here is derived from an EMBL/GenBank/DDBJ whole genome shotgun (WGS) entry which is preliminary data.</text>
</comment>
<dbReference type="EMBL" id="DSFP01000067">
    <property type="protein sequence ID" value="HEW46596.1"/>
    <property type="molecule type" value="Genomic_DNA"/>
</dbReference>
<evidence type="ECO:0000259" key="4">
    <source>
        <dbReference type="SMART" id="SM00861"/>
    </source>
</evidence>
<organism evidence="5">
    <name type="scientific">Hydrogenobacter sp</name>
    <dbReference type="NCBI Taxonomy" id="2152829"/>
    <lineage>
        <taxon>Bacteria</taxon>
        <taxon>Pseudomonadati</taxon>
        <taxon>Aquificota</taxon>
        <taxon>Aquificia</taxon>
        <taxon>Aquificales</taxon>
        <taxon>Aquificaceae</taxon>
        <taxon>Hydrogenobacter</taxon>
    </lineage>
</organism>
<dbReference type="Gene3D" id="3.40.50.970">
    <property type="match status" value="1"/>
</dbReference>
<dbReference type="Gene3D" id="3.40.50.920">
    <property type="match status" value="1"/>
</dbReference>
<proteinExistence type="predicted"/>
<evidence type="ECO:0000313" key="5">
    <source>
        <dbReference type="EMBL" id="HEW46596.1"/>
    </source>
</evidence>
<comment type="cofactor">
    <cofactor evidence="1">
        <name>thiamine diphosphate</name>
        <dbReference type="ChEBI" id="CHEBI:58937"/>
    </cofactor>
</comment>
<dbReference type="InterPro" id="IPR033248">
    <property type="entry name" value="Transketolase_C"/>
</dbReference>
<dbReference type="CDD" id="cd07036">
    <property type="entry name" value="TPP_PYR_E1-PDHc-beta_like"/>
    <property type="match status" value="1"/>
</dbReference>
<dbReference type="FunFam" id="3.40.50.970:FF:000001">
    <property type="entry name" value="Pyruvate dehydrogenase E1 beta subunit"/>
    <property type="match status" value="1"/>
</dbReference>